<dbReference type="GO" id="GO:0008745">
    <property type="term" value="F:N-acetylmuramoyl-L-alanine amidase activity"/>
    <property type="evidence" value="ECO:0007669"/>
    <property type="project" value="UniProtKB-EC"/>
</dbReference>
<reference evidence="11 12" key="1">
    <citation type="submission" date="2020-08" db="EMBL/GenBank/DDBJ databases">
        <title>Genomic Encyclopedia of Type Strains, Phase IV (KMG-IV): sequencing the most valuable type-strain genomes for metagenomic binning, comparative biology and taxonomic classification.</title>
        <authorList>
            <person name="Goeker M."/>
        </authorList>
    </citation>
    <scope>NUCLEOTIDE SEQUENCE [LARGE SCALE GENOMIC DNA]</scope>
    <source>
        <strain evidence="11 12">DSM 24163</strain>
    </source>
</reference>
<evidence type="ECO:0000256" key="1">
    <source>
        <dbReference type="ARBA" id="ARBA00001561"/>
    </source>
</evidence>
<comment type="subcellular location">
    <subcellularLocation>
        <location evidence="2">Periplasm</location>
    </subcellularLocation>
</comment>
<gene>
    <name evidence="11" type="ORF">HNQ52_000518</name>
</gene>
<dbReference type="CDD" id="cd02696">
    <property type="entry name" value="MurNAc-LAA"/>
    <property type="match status" value="1"/>
</dbReference>
<dbReference type="PANTHER" id="PTHR30404:SF0">
    <property type="entry name" value="N-ACETYLMURAMOYL-L-ALANINE AMIDASE AMIC"/>
    <property type="match status" value="1"/>
</dbReference>
<dbReference type="GO" id="GO:0009253">
    <property type="term" value="P:peptidoglycan catabolic process"/>
    <property type="evidence" value="ECO:0007669"/>
    <property type="project" value="InterPro"/>
</dbReference>
<comment type="catalytic activity">
    <reaction evidence="1">
        <text>Hydrolyzes the link between N-acetylmuramoyl residues and L-amino acid residues in certain cell-wall glycopeptides.</text>
        <dbReference type="EC" id="3.5.1.28"/>
    </reaction>
</comment>
<comment type="caution">
    <text evidence="11">The sequence shown here is derived from an EMBL/GenBank/DDBJ whole genome shotgun (WGS) entry which is preliminary data.</text>
</comment>
<dbReference type="Pfam" id="PF11741">
    <property type="entry name" value="AMIN"/>
    <property type="match status" value="1"/>
</dbReference>
<evidence type="ECO:0000256" key="4">
    <source>
        <dbReference type="ARBA" id="ARBA00011901"/>
    </source>
</evidence>
<dbReference type="EC" id="3.5.1.28" evidence="4"/>
<dbReference type="PANTHER" id="PTHR30404">
    <property type="entry name" value="N-ACETYLMURAMOYL-L-ALANINE AMIDASE"/>
    <property type="match status" value="1"/>
</dbReference>
<evidence type="ECO:0000256" key="7">
    <source>
        <dbReference type="ARBA" id="ARBA00022801"/>
    </source>
</evidence>
<dbReference type="AlphaFoldDB" id="A0A7W8D5D1"/>
<dbReference type="SMART" id="SM00257">
    <property type="entry name" value="LysM"/>
    <property type="match status" value="1"/>
</dbReference>
<dbReference type="CDD" id="cd00118">
    <property type="entry name" value="LysM"/>
    <property type="match status" value="1"/>
</dbReference>
<keyword evidence="8" id="KW-0961">Cell wall biogenesis/degradation</keyword>
<accession>A0A7W8D5D1</accession>
<evidence type="ECO:0000259" key="10">
    <source>
        <dbReference type="PROSITE" id="PS51782"/>
    </source>
</evidence>
<evidence type="ECO:0000256" key="2">
    <source>
        <dbReference type="ARBA" id="ARBA00004418"/>
    </source>
</evidence>
<dbReference type="RefSeq" id="WP_343059181.1">
    <property type="nucleotide sequence ID" value="NZ_JACHHP010000001.1"/>
</dbReference>
<evidence type="ECO:0000313" key="11">
    <source>
        <dbReference type="EMBL" id="MBB5207002.1"/>
    </source>
</evidence>
<dbReference type="SUPFAM" id="SSF53187">
    <property type="entry name" value="Zn-dependent exopeptidases"/>
    <property type="match status" value="1"/>
</dbReference>
<dbReference type="Gene3D" id="3.10.350.10">
    <property type="entry name" value="LysM domain"/>
    <property type="match status" value="1"/>
</dbReference>
<name>A0A7W8D5D1_9GAMM</name>
<dbReference type="SUPFAM" id="SSF54106">
    <property type="entry name" value="LysM domain"/>
    <property type="match status" value="1"/>
</dbReference>
<evidence type="ECO:0000256" key="6">
    <source>
        <dbReference type="ARBA" id="ARBA00022764"/>
    </source>
</evidence>
<dbReference type="InterPro" id="IPR036779">
    <property type="entry name" value="LysM_dom_sf"/>
</dbReference>
<keyword evidence="5" id="KW-0732">Signal</keyword>
<dbReference type="Pfam" id="PF01520">
    <property type="entry name" value="Amidase_3"/>
    <property type="match status" value="1"/>
</dbReference>
<dbReference type="GO" id="GO:0071555">
    <property type="term" value="P:cell wall organization"/>
    <property type="evidence" value="ECO:0007669"/>
    <property type="project" value="UniProtKB-KW"/>
</dbReference>
<dbReference type="InterPro" id="IPR050695">
    <property type="entry name" value="N-acetylmuramoyl_amidase_3"/>
</dbReference>
<dbReference type="FunFam" id="3.40.630.40:FF:000001">
    <property type="entry name" value="N-acetylmuramoyl-L-alanine amidase"/>
    <property type="match status" value="1"/>
</dbReference>
<dbReference type="Pfam" id="PF01476">
    <property type="entry name" value="LysM"/>
    <property type="match status" value="1"/>
</dbReference>
<dbReference type="EMBL" id="JACHHP010000001">
    <property type="protein sequence ID" value="MBB5207002.1"/>
    <property type="molecule type" value="Genomic_DNA"/>
</dbReference>
<dbReference type="Proteomes" id="UP000521199">
    <property type="component" value="Unassembled WGS sequence"/>
</dbReference>
<comment type="similarity">
    <text evidence="3">Belongs to the N-acetylmuramoyl-L-alanine amidase 3 family.</text>
</comment>
<dbReference type="InterPro" id="IPR021731">
    <property type="entry name" value="AMIN_dom"/>
</dbReference>
<feature type="domain" description="LysM" evidence="10">
    <location>
        <begin position="385"/>
        <end position="428"/>
    </location>
</feature>
<protein>
    <recommendedName>
        <fullName evidence="9">N-acetylmuramoyl-L-alanine amidase AmiC</fullName>
        <ecNumber evidence="4">3.5.1.28</ecNumber>
    </recommendedName>
</protein>
<keyword evidence="7 11" id="KW-0378">Hydrolase</keyword>
<organism evidence="11 12">
    <name type="scientific">Chiayiivirga flava</name>
    <dbReference type="NCBI Taxonomy" id="659595"/>
    <lineage>
        <taxon>Bacteria</taxon>
        <taxon>Pseudomonadati</taxon>
        <taxon>Pseudomonadota</taxon>
        <taxon>Gammaproteobacteria</taxon>
        <taxon>Lysobacterales</taxon>
        <taxon>Lysobacteraceae</taxon>
        <taxon>Chiayiivirga</taxon>
    </lineage>
</organism>
<dbReference type="InterPro" id="IPR018392">
    <property type="entry name" value="LysM"/>
</dbReference>
<evidence type="ECO:0000256" key="9">
    <source>
        <dbReference type="ARBA" id="ARBA00074581"/>
    </source>
</evidence>
<dbReference type="Gene3D" id="2.60.40.3500">
    <property type="match status" value="1"/>
</dbReference>
<dbReference type="Gene3D" id="3.40.630.40">
    <property type="entry name" value="Zn-dependent exopeptidases"/>
    <property type="match status" value="1"/>
</dbReference>
<dbReference type="PROSITE" id="PS51782">
    <property type="entry name" value="LYSM"/>
    <property type="match status" value="1"/>
</dbReference>
<evidence type="ECO:0000256" key="3">
    <source>
        <dbReference type="ARBA" id="ARBA00010860"/>
    </source>
</evidence>
<evidence type="ECO:0000256" key="5">
    <source>
        <dbReference type="ARBA" id="ARBA00022729"/>
    </source>
</evidence>
<sequence length="435" mass="45998">MLLAMSMAGSLASAAEIRSMRVSAEADATRAVLDVSAPVQYKLLTLQNPDRLVLDISASTLAAGFDPAAGSGVLKGVRTGKQGKDLRVVFDLNGGVRPKTFLLPPDAGAGHRLVIDLQPVAGQANASAPAPAVRTVASAVPDTERKIVVAIDAGHGGKDPGARGPTGSWEKDIVLQVARELAKQIDAEPGFESFLVRDGDYYIVHQERYEKARKAGADLFISVHADAFYKPTANGSSVFVLSTRGASGEAARWLADRENRDLVGGVSLDDKDNTLAAVLLDLSQSATMKASDDIANHVLDAMKRVGKTHKPHVERANFIVLRSPDVPSLLVETGFISNPAEEKKLKDPAHRRKLAAAVVDGVRDYFSAQPPPGTWLASNATARPRQVVVGRGDTLSQIATRHGVSLTSLRAANGIKGDTLKAGARLTIPLAMNPE</sequence>
<dbReference type="SMART" id="SM00646">
    <property type="entry name" value="Ami_3"/>
    <property type="match status" value="1"/>
</dbReference>
<keyword evidence="6" id="KW-0574">Periplasm</keyword>
<dbReference type="InterPro" id="IPR002508">
    <property type="entry name" value="MurNAc-LAA_cat"/>
</dbReference>
<dbReference type="GO" id="GO:0030288">
    <property type="term" value="C:outer membrane-bounded periplasmic space"/>
    <property type="evidence" value="ECO:0007669"/>
    <property type="project" value="TreeGrafter"/>
</dbReference>
<evidence type="ECO:0000313" key="12">
    <source>
        <dbReference type="Proteomes" id="UP000521199"/>
    </source>
</evidence>
<evidence type="ECO:0000256" key="8">
    <source>
        <dbReference type="ARBA" id="ARBA00023316"/>
    </source>
</evidence>
<proteinExistence type="inferred from homology"/>
<keyword evidence="12" id="KW-1185">Reference proteome</keyword>